<name>A0A2A6CQP5_PRIPA</name>
<sequence length="685" mass="78019">MRFTHLPALFASSVSSVLSTSSLTKRVVYWAIGIAIFCVAWILQPLEWHNDYDVEALTRQWVYPFEAHTVRTSDGYLLEVHRIRHGRSGPVAAHAARPPVLLQHGFATDSTNFVANLPNQSLAFMLADAGFDVWLGNSRGNSYGRLHETLHQWEDMATKDIPAIIDKVLEITGEQRLNYIGHSQGALIIFARLSEDEELTRKIQNLFAMAPALSVTKVRGLIAGIVQRLIDRQNAINNEKVIEALEKLPKFNLKTQDFGSFVDEFNNAQAVLNAKLEYLRVSSRMRSGLYGQIPEELKRNDDWDGYIKALFDVLHTQAEIRIARRVLTRMEQGNEESVRSFRNRIDNAAGFAYPQSKEERITPSMDAFIFGLRRAMYKCLCLSYVLAMYKWEDQRKYFAKREYVQHSIVHVLHTNKQDNHSVVQMIDHVLSILCEMNITGTHFRADNAGAYHSLGTIASIPHLAKKNGVAIHSFSFSEAQNGKSSCDRVAAQNIKKFTGQRVFTISQSHLDTVVRRAGTKCAFFQEIRYPGEYSDGSPLAPLLQLIERCIGGPFGSRIDVYMSSYPDGMSTKNVVHFSQMVRNKRTAHFDYGAEENLERYGSPIAPAYNFTNVKVPMYLWYSPDDYLVSDVDMDEYILPSLNTEYLKLNISLPLYNHVDFHWGLRAVEDIYKPIIEILTSETKFE</sequence>
<dbReference type="Gene3D" id="3.40.50.1820">
    <property type="entry name" value="alpha/beta hydrolase"/>
    <property type="match status" value="2"/>
</dbReference>
<dbReference type="GO" id="GO:0016298">
    <property type="term" value="F:lipase activity"/>
    <property type="evidence" value="ECO:0000318"/>
    <property type="project" value="GO_Central"/>
</dbReference>
<dbReference type="Pfam" id="PF04083">
    <property type="entry name" value="Abhydro_lipase"/>
    <property type="match status" value="1"/>
</dbReference>
<dbReference type="InterPro" id="IPR029058">
    <property type="entry name" value="AB_hydrolase_fold"/>
</dbReference>
<dbReference type="AlphaFoldDB" id="A0A2A6CQP5"/>
<proteinExistence type="predicted"/>
<evidence type="ECO:0000313" key="1">
    <source>
        <dbReference type="EnsemblMetazoa" id="PPA32039.1"/>
    </source>
</evidence>
<dbReference type="GO" id="GO:0006629">
    <property type="term" value="P:lipid metabolic process"/>
    <property type="evidence" value="ECO:0000318"/>
    <property type="project" value="GO_Central"/>
</dbReference>
<dbReference type="Proteomes" id="UP000005239">
    <property type="component" value="Unassembled WGS sequence"/>
</dbReference>
<organism evidence="1 2">
    <name type="scientific">Pristionchus pacificus</name>
    <name type="common">Parasitic nematode worm</name>
    <dbReference type="NCBI Taxonomy" id="54126"/>
    <lineage>
        <taxon>Eukaryota</taxon>
        <taxon>Metazoa</taxon>
        <taxon>Ecdysozoa</taxon>
        <taxon>Nematoda</taxon>
        <taxon>Chromadorea</taxon>
        <taxon>Rhabditida</taxon>
        <taxon>Rhabditina</taxon>
        <taxon>Diplogasteromorpha</taxon>
        <taxon>Diplogasteroidea</taxon>
        <taxon>Neodiplogasteridae</taxon>
        <taxon>Pristionchus</taxon>
    </lineage>
</organism>
<reference evidence="2" key="1">
    <citation type="journal article" date="2008" name="Nat. Genet.">
        <title>The Pristionchus pacificus genome provides a unique perspective on nematode lifestyle and parasitism.</title>
        <authorList>
            <person name="Dieterich C."/>
            <person name="Clifton S.W."/>
            <person name="Schuster L.N."/>
            <person name="Chinwalla A."/>
            <person name="Delehaunty K."/>
            <person name="Dinkelacker I."/>
            <person name="Fulton L."/>
            <person name="Fulton R."/>
            <person name="Godfrey J."/>
            <person name="Minx P."/>
            <person name="Mitreva M."/>
            <person name="Roeseler W."/>
            <person name="Tian H."/>
            <person name="Witte H."/>
            <person name="Yang S.P."/>
            <person name="Wilson R.K."/>
            <person name="Sommer R.J."/>
        </authorList>
    </citation>
    <scope>NUCLEOTIDE SEQUENCE [LARGE SCALE GENOMIC DNA]</scope>
    <source>
        <strain evidence="2">PS312</strain>
    </source>
</reference>
<accession>A0A2A6CQP5</accession>
<protein>
    <submittedName>
        <fullName evidence="1">Hydrolase</fullName>
    </submittedName>
</protein>
<dbReference type="EnsemblMetazoa" id="PPA32039.1">
    <property type="protein sequence ID" value="PPA32039.1"/>
    <property type="gene ID" value="WBGene00204902"/>
</dbReference>
<dbReference type="InterPro" id="IPR006693">
    <property type="entry name" value="AB_hydrolase_lipase"/>
</dbReference>
<dbReference type="PANTHER" id="PTHR11005">
    <property type="entry name" value="LYSOSOMAL ACID LIPASE-RELATED"/>
    <property type="match status" value="1"/>
</dbReference>
<accession>A0A8R1ULE9</accession>
<dbReference type="OrthoDB" id="5968521at2759"/>
<gene>
    <name evidence="1" type="primary">WBGene00204902</name>
</gene>
<reference evidence="1" key="2">
    <citation type="submission" date="2022-06" db="UniProtKB">
        <authorList>
            <consortium name="EnsemblMetazoa"/>
        </authorList>
    </citation>
    <scope>IDENTIFICATION</scope>
    <source>
        <strain evidence="1">PS312</strain>
    </source>
</reference>
<dbReference type="SUPFAM" id="SSF53474">
    <property type="entry name" value="alpha/beta-Hydrolases"/>
    <property type="match status" value="2"/>
</dbReference>
<evidence type="ECO:0000313" key="2">
    <source>
        <dbReference type="Proteomes" id="UP000005239"/>
    </source>
</evidence>
<keyword evidence="2" id="KW-1185">Reference proteome</keyword>